<feature type="compositionally biased region" description="Basic residues" evidence="5">
    <location>
        <begin position="187"/>
        <end position="203"/>
    </location>
</feature>
<gene>
    <name evidence="6" type="ORF">QVD17_03070</name>
</gene>
<evidence type="ECO:0000313" key="7">
    <source>
        <dbReference type="Proteomes" id="UP001229421"/>
    </source>
</evidence>
<feature type="region of interest" description="Disordered" evidence="5">
    <location>
        <begin position="181"/>
        <end position="213"/>
    </location>
</feature>
<proteinExistence type="inferred from homology"/>
<organism evidence="6 7">
    <name type="scientific">Tagetes erecta</name>
    <name type="common">African marigold</name>
    <dbReference type="NCBI Taxonomy" id="13708"/>
    <lineage>
        <taxon>Eukaryota</taxon>
        <taxon>Viridiplantae</taxon>
        <taxon>Streptophyta</taxon>
        <taxon>Embryophyta</taxon>
        <taxon>Tracheophyta</taxon>
        <taxon>Spermatophyta</taxon>
        <taxon>Magnoliopsida</taxon>
        <taxon>eudicotyledons</taxon>
        <taxon>Gunneridae</taxon>
        <taxon>Pentapetalae</taxon>
        <taxon>asterids</taxon>
        <taxon>campanulids</taxon>
        <taxon>Asterales</taxon>
        <taxon>Asteraceae</taxon>
        <taxon>Asteroideae</taxon>
        <taxon>Heliantheae alliance</taxon>
        <taxon>Tageteae</taxon>
        <taxon>Tagetes</taxon>
    </lineage>
</organism>
<dbReference type="FunFam" id="3.30.70.3370:FF:000001">
    <property type="entry name" value="40S ribosomal protein S24"/>
    <property type="match status" value="1"/>
</dbReference>
<protein>
    <recommendedName>
        <fullName evidence="4">40S ribosomal protein S24</fullName>
    </recommendedName>
</protein>
<dbReference type="InterPro" id="IPR012678">
    <property type="entry name" value="Ribosomal_uL23/eL15/eS24_sf"/>
</dbReference>
<accession>A0AAD8P310</accession>
<dbReference type="AlphaFoldDB" id="A0AAD8P310"/>
<evidence type="ECO:0000313" key="6">
    <source>
        <dbReference type="EMBL" id="KAK1437280.1"/>
    </source>
</evidence>
<evidence type="ECO:0000256" key="5">
    <source>
        <dbReference type="SAM" id="MobiDB-lite"/>
    </source>
</evidence>
<feature type="compositionally biased region" description="Basic and acidic residues" evidence="5">
    <location>
        <begin position="204"/>
        <end position="213"/>
    </location>
</feature>
<comment type="caution">
    <text evidence="6">The sequence shown here is derived from an EMBL/GenBank/DDBJ whole genome shotgun (WGS) entry which is preliminary data.</text>
</comment>
<evidence type="ECO:0000256" key="2">
    <source>
        <dbReference type="ARBA" id="ARBA00022980"/>
    </source>
</evidence>
<comment type="similarity">
    <text evidence="1 4">Belongs to the eukaryotic ribosomal protein eS24 family.</text>
</comment>
<dbReference type="PROSITE" id="PS00529">
    <property type="entry name" value="RIBOSOMAL_S24E"/>
    <property type="match status" value="1"/>
</dbReference>
<dbReference type="Proteomes" id="UP001229421">
    <property type="component" value="Unassembled WGS sequence"/>
</dbReference>
<dbReference type="InterPro" id="IPR018098">
    <property type="entry name" value="Ribosomal_eS24_CS"/>
</dbReference>
<dbReference type="PANTHER" id="PTHR10496">
    <property type="entry name" value="40S RIBOSOMAL PROTEIN S24"/>
    <property type="match status" value="1"/>
</dbReference>
<dbReference type="GO" id="GO:0005840">
    <property type="term" value="C:ribosome"/>
    <property type="evidence" value="ECO:0007669"/>
    <property type="project" value="UniProtKB-KW"/>
</dbReference>
<evidence type="ECO:0000256" key="4">
    <source>
        <dbReference type="RuleBase" id="RU004383"/>
    </source>
</evidence>
<dbReference type="EMBL" id="JAUHHV010000001">
    <property type="protein sequence ID" value="KAK1437280.1"/>
    <property type="molecule type" value="Genomic_DNA"/>
</dbReference>
<dbReference type="HAMAP" id="MF_00545">
    <property type="entry name" value="Ribosomal_eS24"/>
    <property type="match status" value="1"/>
</dbReference>
<dbReference type="GO" id="GO:1990904">
    <property type="term" value="C:ribonucleoprotein complex"/>
    <property type="evidence" value="ECO:0007669"/>
    <property type="project" value="UniProtKB-KW"/>
</dbReference>
<dbReference type="Pfam" id="PF01282">
    <property type="entry name" value="Ribosomal_S24e"/>
    <property type="match status" value="1"/>
</dbReference>
<keyword evidence="3" id="KW-0687">Ribonucleoprotein</keyword>
<keyword evidence="2" id="KW-0689">Ribosomal protein</keyword>
<dbReference type="InterPro" id="IPR053709">
    <property type="entry name" value="eRP_eS24_sf"/>
</dbReference>
<evidence type="ECO:0000256" key="1">
    <source>
        <dbReference type="ARBA" id="ARBA00009680"/>
    </source>
</evidence>
<dbReference type="GO" id="GO:0006412">
    <property type="term" value="P:translation"/>
    <property type="evidence" value="ECO:0007669"/>
    <property type="project" value="InterPro"/>
</dbReference>
<dbReference type="Gene3D" id="3.30.70.3370">
    <property type="match status" value="1"/>
</dbReference>
<dbReference type="GO" id="GO:0003735">
    <property type="term" value="F:structural constituent of ribosome"/>
    <property type="evidence" value="ECO:0007669"/>
    <property type="project" value="InterPro"/>
</dbReference>
<name>A0AAD8P310_TARER</name>
<dbReference type="SUPFAM" id="SSF54189">
    <property type="entry name" value="Ribosomal proteins S24e, L23 and L15e"/>
    <property type="match status" value="1"/>
</dbReference>
<dbReference type="GO" id="GO:0003729">
    <property type="term" value="F:mRNA binding"/>
    <property type="evidence" value="ECO:0007669"/>
    <property type="project" value="UniProtKB-ARBA"/>
</dbReference>
<sequence length="213" mass="23938">MKRRSNFVAGKKPYVKQGVKGRWTDGDYRASRFWEEAGHNGGGAGQMLVVVGSDCSNGVKVGMGIADVQEGLIISVKMADTKAVTIRTRKFMTNRLLSRKQFVIDVLHPGRPNVSKAELKEKLARMYEVKDPNAIFVFKFRTHFGGGKSTGFGLIYDSVENAKKYEPKYRLIRNGLDTKVEKSRKQLKERKNRAKKIRGVKKTKAGDAAKKKK</sequence>
<dbReference type="InterPro" id="IPR001976">
    <property type="entry name" value="Ribosomal_eS24"/>
</dbReference>
<keyword evidence="7" id="KW-1185">Reference proteome</keyword>
<reference evidence="6" key="1">
    <citation type="journal article" date="2023" name="bioRxiv">
        <title>Improved chromosome-level genome assembly for marigold (Tagetes erecta).</title>
        <authorList>
            <person name="Jiang F."/>
            <person name="Yuan L."/>
            <person name="Wang S."/>
            <person name="Wang H."/>
            <person name="Xu D."/>
            <person name="Wang A."/>
            <person name="Fan W."/>
        </authorList>
    </citation>
    <scope>NUCLEOTIDE SEQUENCE</scope>
    <source>
        <strain evidence="6">WSJ</strain>
        <tissue evidence="6">Leaf</tissue>
    </source>
</reference>
<evidence type="ECO:0000256" key="3">
    <source>
        <dbReference type="ARBA" id="ARBA00023274"/>
    </source>
</evidence>